<evidence type="ECO:0000256" key="3">
    <source>
        <dbReference type="ARBA" id="ARBA00022448"/>
    </source>
</evidence>
<dbReference type="GO" id="GO:0016020">
    <property type="term" value="C:membrane"/>
    <property type="evidence" value="ECO:0007669"/>
    <property type="project" value="UniProtKB-SubCell"/>
</dbReference>
<name>A0A5J4Z401_PORPP</name>
<keyword evidence="7 8" id="KW-0472">Membrane</keyword>
<dbReference type="InterPro" id="IPR018108">
    <property type="entry name" value="MCP_transmembrane"/>
</dbReference>
<evidence type="ECO:0000256" key="7">
    <source>
        <dbReference type="ARBA" id="ARBA00023136"/>
    </source>
</evidence>
<dbReference type="GO" id="GO:0055085">
    <property type="term" value="P:transmembrane transport"/>
    <property type="evidence" value="ECO:0007669"/>
    <property type="project" value="InterPro"/>
</dbReference>
<feature type="repeat" description="Solcar" evidence="8">
    <location>
        <begin position="14"/>
        <end position="104"/>
    </location>
</feature>
<evidence type="ECO:0000256" key="2">
    <source>
        <dbReference type="ARBA" id="ARBA00006375"/>
    </source>
</evidence>
<keyword evidence="6" id="KW-1133">Transmembrane helix</keyword>
<evidence type="ECO:0000256" key="4">
    <source>
        <dbReference type="ARBA" id="ARBA00022692"/>
    </source>
</evidence>
<organism evidence="10 11">
    <name type="scientific">Porphyridium purpureum</name>
    <name type="common">Red alga</name>
    <name type="synonym">Porphyridium cruentum</name>
    <dbReference type="NCBI Taxonomy" id="35688"/>
    <lineage>
        <taxon>Eukaryota</taxon>
        <taxon>Rhodophyta</taxon>
        <taxon>Bangiophyceae</taxon>
        <taxon>Porphyridiales</taxon>
        <taxon>Porphyridiaceae</taxon>
        <taxon>Porphyridium</taxon>
    </lineage>
</organism>
<comment type="subcellular location">
    <subcellularLocation>
        <location evidence="1">Membrane</location>
        <topology evidence="1">Multi-pass membrane protein</topology>
    </subcellularLocation>
</comment>
<dbReference type="OMA" id="GVYSYCK"/>
<protein>
    <submittedName>
        <fullName evidence="10">Putative S-adenosylmethionine carrier 2, chloroplastic</fullName>
    </submittedName>
</protein>
<evidence type="ECO:0000313" key="11">
    <source>
        <dbReference type="Proteomes" id="UP000324585"/>
    </source>
</evidence>
<evidence type="ECO:0000256" key="8">
    <source>
        <dbReference type="PROSITE-ProRule" id="PRU00282"/>
    </source>
</evidence>
<proteinExistence type="inferred from homology"/>
<gene>
    <name evidence="10" type="ORF">FVE85_1096</name>
</gene>
<sequence>MCTGTEVAKRAPRADPVRVAISAMLAVAVSRVVLFPIDTFKTLLQSSASVGGRVGGLDVPPWRVVLDVVRKRPFTIYHGLLPSILSSVPAQALYMTVYELTRAHLPGNQSDKAQDWSRVAISAAAGNAVAALARVPAERIKQKMQVDPSATLLSAVTQSWRREGLRGIYRGFGAQIIRDVPYAVVLYVTYEHLRTRQIEMQLQRVHLSPSAIAGLLASVSTNPLDVVKTRVMADGEPLRSAMRSVIQNPRLMLRGMVPRSLQKMPSSMIYLACYRLFMNLNLPASLTKVSARKRIHHRLRPQPHSQH</sequence>
<evidence type="ECO:0000256" key="5">
    <source>
        <dbReference type="ARBA" id="ARBA00022737"/>
    </source>
</evidence>
<dbReference type="Proteomes" id="UP000324585">
    <property type="component" value="Unassembled WGS sequence"/>
</dbReference>
<dbReference type="SUPFAM" id="SSF103506">
    <property type="entry name" value="Mitochondrial carrier"/>
    <property type="match status" value="1"/>
</dbReference>
<evidence type="ECO:0000256" key="9">
    <source>
        <dbReference type="RuleBase" id="RU000488"/>
    </source>
</evidence>
<keyword evidence="4 8" id="KW-0812">Transmembrane</keyword>
<accession>A0A5J4Z401</accession>
<dbReference type="PRINTS" id="PR00926">
    <property type="entry name" value="MITOCARRIER"/>
</dbReference>
<comment type="caution">
    <text evidence="10">The sequence shown here is derived from an EMBL/GenBank/DDBJ whole genome shotgun (WGS) entry which is preliminary data.</text>
</comment>
<dbReference type="OrthoDB" id="965at2759"/>
<evidence type="ECO:0000256" key="1">
    <source>
        <dbReference type="ARBA" id="ARBA00004141"/>
    </source>
</evidence>
<dbReference type="InterPro" id="IPR002067">
    <property type="entry name" value="MCP"/>
</dbReference>
<keyword evidence="5" id="KW-0677">Repeat</keyword>
<dbReference type="PANTHER" id="PTHR45667">
    <property type="entry name" value="S-ADENOSYLMETHIONINE MITOCHONDRIAL CARRIER PROTEIN"/>
    <property type="match status" value="1"/>
</dbReference>
<feature type="repeat" description="Solcar" evidence="8">
    <location>
        <begin position="114"/>
        <end position="196"/>
    </location>
</feature>
<keyword evidence="3 9" id="KW-0813">Transport</keyword>
<dbReference type="Pfam" id="PF00153">
    <property type="entry name" value="Mito_carr"/>
    <property type="match status" value="3"/>
</dbReference>
<dbReference type="PROSITE" id="PS50920">
    <property type="entry name" value="SOLCAR"/>
    <property type="match status" value="3"/>
</dbReference>
<comment type="similarity">
    <text evidence="2 9">Belongs to the mitochondrial carrier (TC 2.A.29) family.</text>
</comment>
<dbReference type="Gene3D" id="1.50.40.10">
    <property type="entry name" value="Mitochondrial carrier domain"/>
    <property type="match status" value="1"/>
</dbReference>
<dbReference type="AlphaFoldDB" id="A0A5J4Z401"/>
<reference evidence="11" key="1">
    <citation type="journal article" date="2019" name="Nat. Commun.">
        <title>Expansion of phycobilisome linker gene families in mesophilic red algae.</title>
        <authorList>
            <person name="Lee J."/>
            <person name="Kim D."/>
            <person name="Bhattacharya D."/>
            <person name="Yoon H.S."/>
        </authorList>
    </citation>
    <scope>NUCLEOTIDE SEQUENCE [LARGE SCALE GENOMIC DNA]</scope>
    <source>
        <strain evidence="11">CCMP 1328</strain>
    </source>
</reference>
<feature type="repeat" description="Solcar" evidence="8">
    <location>
        <begin position="201"/>
        <end position="280"/>
    </location>
</feature>
<keyword evidence="11" id="KW-1185">Reference proteome</keyword>
<dbReference type="InterPro" id="IPR023395">
    <property type="entry name" value="MCP_dom_sf"/>
</dbReference>
<evidence type="ECO:0000256" key="6">
    <source>
        <dbReference type="ARBA" id="ARBA00022989"/>
    </source>
</evidence>
<dbReference type="EMBL" id="VRMN01000002">
    <property type="protein sequence ID" value="KAA8497367.1"/>
    <property type="molecule type" value="Genomic_DNA"/>
</dbReference>
<evidence type="ECO:0000313" key="10">
    <source>
        <dbReference type="EMBL" id="KAA8497367.1"/>
    </source>
</evidence>